<comment type="caution">
    <text evidence="7">The sequence shown here is derived from an EMBL/GenBank/DDBJ whole genome shotgun (WGS) entry which is preliminary data.</text>
</comment>
<evidence type="ECO:0000313" key="7">
    <source>
        <dbReference type="EMBL" id="GLD59920.1"/>
    </source>
</evidence>
<evidence type="ECO:0000256" key="1">
    <source>
        <dbReference type="ARBA" id="ARBA00004236"/>
    </source>
</evidence>
<dbReference type="AlphaFoldDB" id="A0AAD3MT42"/>
<evidence type="ECO:0000256" key="6">
    <source>
        <dbReference type="ARBA" id="ARBA00034482"/>
    </source>
</evidence>
<keyword evidence="8" id="KW-1185">Reference proteome</keyword>
<feature type="non-terminal residue" evidence="7">
    <location>
        <position position="1"/>
    </location>
</feature>
<gene>
    <name evidence="7" type="ORF">AKAME5_001187300</name>
</gene>
<evidence type="ECO:0000256" key="3">
    <source>
        <dbReference type="ARBA" id="ARBA00022475"/>
    </source>
</evidence>
<proteinExistence type="inferred from homology"/>
<keyword evidence="3" id="KW-1003">Cell membrane</keyword>
<evidence type="ECO:0000313" key="8">
    <source>
        <dbReference type="Proteomes" id="UP001279410"/>
    </source>
</evidence>
<sequence length="115" mass="13382">MPYSYSGFWSDLYNEETLPFRLGWRSEFWDTEAAKGGSLRKMLGSERGVVEEWLSEFKSLPGNPHPQLRRSLAIQLKRRQQRLLRTHAEIVDKDGNSKLLSFTIPSLSKPSIYHE</sequence>
<organism evidence="7 8">
    <name type="scientific">Lates japonicus</name>
    <name type="common">Japanese lates</name>
    <dbReference type="NCBI Taxonomy" id="270547"/>
    <lineage>
        <taxon>Eukaryota</taxon>
        <taxon>Metazoa</taxon>
        <taxon>Chordata</taxon>
        <taxon>Craniata</taxon>
        <taxon>Vertebrata</taxon>
        <taxon>Euteleostomi</taxon>
        <taxon>Actinopterygii</taxon>
        <taxon>Neopterygii</taxon>
        <taxon>Teleostei</taxon>
        <taxon>Neoteleostei</taxon>
        <taxon>Acanthomorphata</taxon>
        <taxon>Carangaria</taxon>
        <taxon>Carangaria incertae sedis</taxon>
        <taxon>Centropomidae</taxon>
        <taxon>Lates</taxon>
    </lineage>
</organism>
<evidence type="ECO:0000256" key="5">
    <source>
        <dbReference type="ARBA" id="ARBA00023136"/>
    </source>
</evidence>
<dbReference type="InterPro" id="IPR018619">
    <property type="entry name" value="Hyccin"/>
</dbReference>
<name>A0AAD3MT42_LATJO</name>
<reference evidence="7" key="1">
    <citation type="submission" date="2022-08" db="EMBL/GenBank/DDBJ databases">
        <title>Genome sequencing of akame (Lates japonicus).</title>
        <authorList>
            <person name="Hashiguchi Y."/>
            <person name="Takahashi H."/>
        </authorList>
    </citation>
    <scope>NUCLEOTIDE SEQUENCE</scope>
    <source>
        <strain evidence="7">Kochi</strain>
    </source>
</reference>
<protein>
    <submittedName>
        <fullName evidence="7">Protein FAM126B isoform X1</fullName>
    </submittedName>
</protein>
<dbReference type="EMBL" id="BRZM01000038">
    <property type="protein sequence ID" value="GLD59920.1"/>
    <property type="molecule type" value="Genomic_DNA"/>
</dbReference>
<dbReference type="Pfam" id="PF09790">
    <property type="entry name" value="Hyccin"/>
    <property type="match status" value="1"/>
</dbReference>
<dbReference type="Proteomes" id="UP001279410">
    <property type="component" value="Unassembled WGS sequence"/>
</dbReference>
<keyword evidence="5" id="KW-0472">Membrane</keyword>
<comment type="subcellular location">
    <subcellularLocation>
        <location evidence="1">Cell membrane</location>
    </subcellularLocation>
    <subcellularLocation>
        <location evidence="2">Cytoplasm</location>
        <location evidence="2">Cytosol</location>
    </subcellularLocation>
</comment>
<evidence type="ECO:0000256" key="4">
    <source>
        <dbReference type="ARBA" id="ARBA00022490"/>
    </source>
</evidence>
<comment type="similarity">
    <text evidence="6">Belongs to the Hyccin family.</text>
</comment>
<evidence type="ECO:0000256" key="2">
    <source>
        <dbReference type="ARBA" id="ARBA00004514"/>
    </source>
</evidence>
<accession>A0AAD3MT42</accession>
<dbReference type="GO" id="GO:0005886">
    <property type="term" value="C:plasma membrane"/>
    <property type="evidence" value="ECO:0007669"/>
    <property type="project" value="UniProtKB-SubCell"/>
</dbReference>
<dbReference type="GO" id="GO:0005829">
    <property type="term" value="C:cytosol"/>
    <property type="evidence" value="ECO:0007669"/>
    <property type="project" value="UniProtKB-SubCell"/>
</dbReference>
<keyword evidence="4" id="KW-0963">Cytoplasm</keyword>